<keyword evidence="9" id="KW-1185">Reference proteome</keyword>
<protein>
    <recommendedName>
        <fullName evidence="7">Aminoacyl-transfer RNA synthetases class-II family profile domain-containing protein</fullName>
    </recommendedName>
</protein>
<dbReference type="InterPro" id="IPR004364">
    <property type="entry name" value="Aa-tRNA-synt_II"/>
</dbReference>
<dbReference type="HOGENOM" id="CLU_014330_4_0_1"/>
<dbReference type="SUPFAM" id="SSF50249">
    <property type="entry name" value="Nucleic acid-binding proteins"/>
    <property type="match status" value="1"/>
</dbReference>
<dbReference type="PANTHER" id="PTHR22594:SF5">
    <property type="entry name" value="ASPARTATE--TRNA LIGASE, MITOCHONDRIAL"/>
    <property type="match status" value="1"/>
</dbReference>
<dbReference type="PROSITE" id="PS50862">
    <property type="entry name" value="AA_TRNA_LIGASE_II"/>
    <property type="match status" value="1"/>
</dbReference>
<keyword evidence="1" id="KW-0436">Ligase</keyword>
<keyword evidence="5" id="KW-0030">Aminoacyl-tRNA synthetase</keyword>
<comment type="caution">
    <text evidence="8">The sequence shown here is derived from an EMBL/GenBank/DDBJ whole genome shotgun (WGS) entry which is preliminary data.</text>
</comment>
<dbReference type="STRING" id="1037660.A0A066WR43"/>
<dbReference type="EMBL" id="JMSN01000004">
    <property type="protein sequence ID" value="KDN53115.1"/>
    <property type="molecule type" value="Genomic_DNA"/>
</dbReference>
<accession>A0A066WR43</accession>
<sequence length="815" mass="88207">MSDRTGHSHSPWQGNPFVRVYSTSAPASSNPLPHPSSLSASTPSWTRTHTCGGLNLTHAELNTKVILAGWLLPLRRLSRNLGFFCLQDAYGVTQVVVRGGSEDGDAGKGAAQLLDELESLPLQSVLAVRGTVKPRPRDAVLALGSATPTGEIELSLGAFQVLNLASPSLPFQPHDTANLANEELRARYRYLDLRRPALARNIQLRSSVAHVVRNYLHQQGFSEVETPILLRSTPEGAAEFIVPTRLSGSSTVEPFNASPYSTPSSLREPLFYALPQSPQQPKQLLVVSGCVDRYYQFARCFRDEDGRKDRQVEFTQIDMEVAFVSEAPTRGNGGLSNSTTAELLENSAWRMGGGEVRDAVEGMLARVWSEALGKDLFASGLRPAQAPSTGEQGSAHGQSLRPLLPVITYNHAMSVYGSDKPDRRFGLRIRCLSAGLRAHPLSGSESVLQQEKHDGAEESTPDTVVEMIICPASGEALSNKTVEQLLKELSGRGQAKGRTPIERFKARLSSPYELAALLLKKSRHVATFLTSSEFPASEVDVEYFAKQIEGALAAAKEEPWAQQVKGADGDACFVFVSSRTDPPVGGSTALGDLRLQLAQSLLSQGIRVCARGNEEADDMFWVTEFPLFTREQDELTAEMLGWSSTHHPFTSPMKEDLPLLLPLSSNSKHPASPTQRDALISRIRGQHYDLVLNGTEIGGGSVRVHQADIQELIMRQVLGLSEEETNKFAHLLHALKCGAPPHGGIALGFDRLMAIICKAPSIRDVIAFPKTSSGADPVFGSPAPAPGTGLGSGTHEKNSTTSSRSVLEQYGLRPL</sequence>
<evidence type="ECO:0000256" key="5">
    <source>
        <dbReference type="ARBA" id="ARBA00023146"/>
    </source>
</evidence>
<dbReference type="Gene3D" id="2.40.50.140">
    <property type="entry name" value="Nucleic acid-binding proteins"/>
    <property type="match status" value="1"/>
</dbReference>
<dbReference type="OMA" id="LCGWVDR"/>
<evidence type="ECO:0000256" key="6">
    <source>
        <dbReference type="SAM" id="MobiDB-lite"/>
    </source>
</evidence>
<dbReference type="InParanoid" id="A0A066WR43"/>
<dbReference type="InterPro" id="IPR004524">
    <property type="entry name" value="Asp-tRNA-ligase_1"/>
</dbReference>
<dbReference type="InterPro" id="IPR004115">
    <property type="entry name" value="GAD-like_sf"/>
</dbReference>
<feature type="domain" description="Aminoacyl-transfer RNA synthetases class-II family profile" evidence="7">
    <location>
        <begin position="204"/>
        <end position="769"/>
    </location>
</feature>
<keyword evidence="3" id="KW-0067">ATP-binding</keyword>
<dbReference type="Gene3D" id="3.30.1360.30">
    <property type="entry name" value="GAD-like domain"/>
    <property type="match status" value="1"/>
</dbReference>
<organism evidence="8 9">
    <name type="scientific">Tilletiaria anomala (strain ATCC 24038 / CBS 436.72 / UBC 951)</name>
    <dbReference type="NCBI Taxonomy" id="1037660"/>
    <lineage>
        <taxon>Eukaryota</taxon>
        <taxon>Fungi</taxon>
        <taxon>Dikarya</taxon>
        <taxon>Basidiomycota</taxon>
        <taxon>Ustilaginomycotina</taxon>
        <taxon>Exobasidiomycetes</taxon>
        <taxon>Georgefischeriales</taxon>
        <taxon>Tilletiariaceae</taxon>
        <taxon>Tilletiaria</taxon>
    </lineage>
</organism>
<dbReference type="SUPFAM" id="SSF55681">
    <property type="entry name" value="Class II aaRS and biotin synthetases"/>
    <property type="match status" value="1"/>
</dbReference>
<dbReference type="InterPro" id="IPR047089">
    <property type="entry name" value="Asp-tRNA-ligase_1_N"/>
</dbReference>
<reference evidence="8 9" key="1">
    <citation type="submission" date="2014-05" db="EMBL/GenBank/DDBJ databases">
        <title>Draft genome sequence of a rare smut relative, Tilletiaria anomala UBC 951.</title>
        <authorList>
            <consortium name="DOE Joint Genome Institute"/>
            <person name="Toome M."/>
            <person name="Kuo A."/>
            <person name="Henrissat B."/>
            <person name="Lipzen A."/>
            <person name="Tritt A."/>
            <person name="Yoshinaga Y."/>
            <person name="Zane M."/>
            <person name="Barry K."/>
            <person name="Grigoriev I.V."/>
            <person name="Spatafora J.W."/>
            <person name="Aimea M.C."/>
        </authorList>
    </citation>
    <scope>NUCLEOTIDE SEQUENCE [LARGE SCALE GENOMIC DNA]</scope>
    <source>
        <strain evidence="8 9">UBC 951</strain>
    </source>
</reference>
<dbReference type="GO" id="GO:0004815">
    <property type="term" value="F:aspartate-tRNA ligase activity"/>
    <property type="evidence" value="ECO:0007669"/>
    <property type="project" value="TreeGrafter"/>
</dbReference>
<keyword evidence="4" id="KW-0648">Protein biosynthesis</keyword>
<evidence type="ECO:0000256" key="3">
    <source>
        <dbReference type="ARBA" id="ARBA00022840"/>
    </source>
</evidence>
<evidence type="ECO:0000256" key="1">
    <source>
        <dbReference type="ARBA" id="ARBA00022598"/>
    </source>
</evidence>
<dbReference type="GO" id="GO:0006422">
    <property type="term" value="P:aspartyl-tRNA aminoacylation"/>
    <property type="evidence" value="ECO:0007669"/>
    <property type="project" value="TreeGrafter"/>
</dbReference>
<feature type="region of interest" description="Disordered" evidence="6">
    <location>
        <begin position="776"/>
        <end position="815"/>
    </location>
</feature>
<evidence type="ECO:0000313" key="9">
    <source>
        <dbReference type="Proteomes" id="UP000027361"/>
    </source>
</evidence>
<gene>
    <name evidence="8" type="ORF">K437DRAFT_266048</name>
</gene>
<evidence type="ECO:0000259" key="7">
    <source>
        <dbReference type="PROSITE" id="PS50862"/>
    </source>
</evidence>
<dbReference type="Proteomes" id="UP000027361">
    <property type="component" value="Unassembled WGS sequence"/>
</dbReference>
<dbReference type="FunCoup" id="A0A066WR43">
    <property type="interactions" value="358"/>
</dbReference>
<dbReference type="CDD" id="cd04317">
    <property type="entry name" value="EcAspRS_like_N"/>
    <property type="match status" value="1"/>
</dbReference>
<dbReference type="GO" id="GO:0005524">
    <property type="term" value="F:ATP binding"/>
    <property type="evidence" value="ECO:0007669"/>
    <property type="project" value="UniProtKB-KW"/>
</dbReference>
<dbReference type="Pfam" id="PF00152">
    <property type="entry name" value="tRNA-synt_2"/>
    <property type="match status" value="2"/>
</dbReference>
<dbReference type="GO" id="GO:0005739">
    <property type="term" value="C:mitochondrion"/>
    <property type="evidence" value="ECO:0007669"/>
    <property type="project" value="TreeGrafter"/>
</dbReference>
<keyword evidence="2" id="KW-0547">Nucleotide-binding</keyword>
<dbReference type="InterPro" id="IPR045864">
    <property type="entry name" value="aa-tRNA-synth_II/BPL/LPL"/>
</dbReference>
<dbReference type="GeneID" id="25265825"/>
<proteinExistence type="inferred from homology"/>
<dbReference type="InterPro" id="IPR006195">
    <property type="entry name" value="aa-tRNA-synth_II"/>
</dbReference>
<dbReference type="InterPro" id="IPR012340">
    <property type="entry name" value="NA-bd_OB-fold"/>
</dbReference>
<feature type="region of interest" description="Disordered" evidence="6">
    <location>
        <begin position="23"/>
        <end position="44"/>
    </location>
</feature>
<evidence type="ECO:0000256" key="2">
    <source>
        <dbReference type="ARBA" id="ARBA00022741"/>
    </source>
</evidence>
<feature type="compositionally biased region" description="Low complexity" evidence="6">
    <location>
        <begin position="24"/>
        <end position="44"/>
    </location>
</feature>
<dbReference type="PANTHER" id="PTHR22594">
    <property type="entry name" value="ASPARTYL/LYSYL-TRNA SYNTHETASE"/>
    <property type="match status" value="1"/>
</dbReference>
<dbReference type="OrthoDB" id="439710at2759"/>
<name>A0A066WR43_TILAU</name>
<dbReference type="Gene3D" id="3.30.930.10">
    <property type="entry name" value="Bira Bifunctional Protein, Domain 2"/>
    <property type="match status" value="1"/>
</dbReference>
<dbReference type="AlphaFoldDB" id="A0A066WR43"/>
<evidence type="ECO:0000256" key="4">
    <source>
        <dbReference type="ARBA" id="ARBA00022917"/>
    </source>
</evidence>
<evidence type="ECO:0000313" key="8">
    <source>
        <dbReference type="EMBL" id="KDN53115.1"/>
    </source>
</evidence>
<dbReference type="HAMAP" id="MF_00044">
    <property type="entry name" value="Asp_tRNA_synth_type1"/>
    <property type="match status" value="1"/>
</dbReference>
<dbReference type="RefSeq" id="XP_013245954.1">
    <property type="nucleotide sequence ID" value="XM_013390500.1"/>
</dbReference>